<protein>
    <submittedName>
        <fullName evidence="2">Uncharacterized protein</fullName>
    </submittedName>
</protein>
<dbReference type="Proteomes" id="UP000625711">
    <property type="component" value="Unassembled WGS sequence"/>
</dbReference>
<feature type="region of interest" description="Disordered" evidence="1">
    <location>
        <begin position="1"/>
        <end position="28"/>
    </location>
</feature>
<sequence length="98" mass="10936">MKISYDGGRGQEESDDLFGEDAPRPARERRDCETNFLRKCHGPLPSMLIVAGPISAQREICANVRNAKRVRGPSEKLSLRRTTCETAPLCACLNCWQS</sequence>
<evidence type="ECO:0000256" key="1">
    <source>
        <dbReference type="SAM" id="MobiDB-lite"/>
    </source>
</evidence>
<dbReference type="EMBL" id="JAACXV010021205">
    <property type="protein sequence ID" value="KAF7263492.1"/>
    <property type="molecule type" value="Genomic_DNA"/>
</dbReference>
<organism evidence="2 3">
    <name type="scientific">Rhynchophorus ferrugineus</name>
    <name type="common">Red palm weevil</name>
    <name type="synonym">Curculio ferrugineus</name>
    <dbReference type="NCBI Taxonomy" id="354439"/>
    <lineage>
        <taxon>Eukaryota</taxon>
        <taxon>Metazoa</taxon>
        <taxon>Ecdysozoa</taxon>
        <taxon>Arthropoda</taxon>
        <taxon>Hexapoda</taxon>
        <taxon>Insecta</taxon>
        <taxon>Pterygota</taxon>
        <taxon>Neoptera</taxon>
        <taxon>Endopterygota</taxon>
        <taxon>Coleoptera</taxon>
        <taxon>Polyphaga</taxon>
        <taxon>Cucujiformia</taxon>
        <taxon>Curculionidae</taxon>
        <taxon>Dryophthorinae</taxon>
        <taxon>Rhynchophorus</taxon>
    </lineage>
</organism>
<reference evidence="2" key="1">
    <citation type="submission" date="2020-08" db="EMBL/GenBank/DDBJ databases">
        <title>Genome sequencing and assembly of the red palm weevil Rhynchophorus ferrugineus.</title>
        <authorList>
            <person name="Dias G.B."/>
            <person name="Bergman C.M."/>
            <person name="Manee M."/>
        </authorList>
    </citation>
    <scope>NUCLEOTIDE SEQUENCE</scope>
    <source>
        <strain evidence="2">AA-2017</strain>
        <tissue evidence="2">Whole larva</tissue>
    </source>
</reference>
<evidence type="ECO:0000313" key="3">
    <source>
        <dbReference type="Proteomes" id="UP000625711"/>
    </source>
</evidence>
<name>A0A834HJT0_RHYFE</name>
<dbReference type="AlphaFoldDB" id="A0A834HJT0"/>
<accession>A0A834HJT0</accession>
<gene>
    <name evidence="2" type="ORF">GWI33_002215</name>
</gene>
<evidence type="ECO:0000313" key="2">
    <source>
        <dbReference type="EMBL" id="KAF7263492.1"/>
    </source>
</evidence>
<comment type="caution">
    <text evidence="2">The sequence shown here is derived from an EMBL/GenBank/DDBJ whole genome shotgun (WGS) entry which is preliminary data.</text>
</comment>
<proteinExistence type="predicted"/>
<keyword evidence="3" id="KW-1185">Reference proteome</keyword>